<proteinExistence type="predicted"/>
<keyword evidence="3" id="KW-1185">Reference proteome</keyword>
<evidence type="ECO:0000313" key="2">
    <source>
        <dbReference type="Ensembl" id="ENSCPVP00000012705.1"/>
    </source>
</evidence>
<feature type="region of interest" description="Disordered" evidence="1">
    <location>
        <begin position="34"/>
        <end position="77"/>
    </location>
</feature>
<sequence>PLSTGLWIPWDGQTQDPRGRHPVLRQQSCIVLSLSSGPHQPTRTPSARLKTLPASLPHLTSDPAPKSQFASTQETCV</sequence>
<reference evidence="2" key="3">
    <citation type="submission" date="2025-09" db="UniProtKB">
        <authorList>
            <consortium name="Ensembl"/>
        </authorList>
    </citation>
    <scope>IDENTIFICATION</scope>
</reference>
<accession>A0A8C3N2P1</accession>
<feature type="compositionally biased region" description="Polar residues" evidence="1">
    <location>
        <begin position="68"/>
        <end position="77"/>
    </location>
</feature>
<reference evidence="2" key="2">
    <citation type="submission" date="2025-08" db="UniProtKB">
        <authorList>
            <consortium name="Ensembl"/>
        </authorList>
    </citation>
    <scope>IDENTIFICATION</scope>
</reference>
<evidence type="ECO:0000256" key="1">
    <source>
        <dbReference type="SAM" id="MobiDB-lite"/>
    </source>
</evidence>
<dbReference type="Ensembl" id="ENSCPVT00000013283.2">
    <property type="protein sequence ID" value="ENSCPVP00000012705.1"/>
    <property type="gene ID" value="ENSCPVG00000009309.2"/>
</dbReference>
<organism evidence="2 3">
    <name type="scientific">Geospiza parvula</name>
    <name type="common">Small tree-finch</name>
    <name type="synonym">Camarhynchus parvulus</name>
    <dbReference type="NCBI Taxonomy" id="87175"/>
    <lineage>
        <taxon>Eukaryota</taxon>
        <taxon>Metazoa</taxon>
        <taxon>Chordata</taxon>
        <taxon>Craniata</taxon>
        <taxon>Vertebrata</taxon>
        <taxon>Euteleostomi</taxon>
        <taxon>Archelosauria</taxon>
        <taxon>Archosauria</taxon>
        <taxon>Dinosauria</taxon>
        <taxon>Saurischia</taxon>
        <taxon>Theropoda</taxon>
        <taxon>Coelurosauria</taxon>
        <taxon>Aves</taxon>
        <taxon>Neognathae</taxon>
        <taxon>Neoaves</taxon>
        <taxon>Telluraves</taxon>
        <taxon>Australaves</taxon>
        <taxon>Passeriformes</taxon>
        <taxon>Thraupidae</taxon>
        <taxon>Camarhynchus</taxon>
    </lineage>
</organism>
<protein>
    <submittedName>
        <fullName evidence="2">Uncharacterized protein</fullName>
    </submittedName>
</protein>
<reference evidence="2" key="1">
    <citation type="submission" date="2020-02" db="EMBL/GenBank/DDBJ databases">
        <authorList>
            <person name="Enbody D E."/>
            <person name="Pettersson E M."/>
        </authorList>
    </citation>
    <scope>NUCLEOTIDE SEQUENCE [LARGE SCALE GENOMIC DNA]</scope>
</reference>
<evidence type="ECO:0000313" key="3">
    <source>
        <dbReference type="Proteomes" id="UP000694382"/>
    </source>
</evidence>
<feature type="compositionally biased region" description="Polar residues" evidence="1">
    <location>
        <begin position="34"/>
        <end position="45"/>
    </location>
</feature>
<name>A0A8C3N2P1_GEOPR</name>
<dbReference type="Proteomes" id="UP000694382">
    <property type="component" value="Chromosome 8"/>
</dbReference>
<feature type="region of interest" description="Disordered" evidence="1">
    <location>
        <begin position="1"/>
        <end position="21"/>
    </location>
</feature>
<dbReference type="AlphaFoldDB" id="A0A8C3N2P1"/>